<dbReference type="Proteomes" id="UP000230671">
    <property type="component" value="Unassembled WGS sequence"/>
</dbReference>
<reference evidence="1 2" key="1">
    <citation type="submission" date="2017-09" db="EMBL/GenBank/DDBJ databases">
        <title>Depth-based differentiation of microbial function through sediment-hosted aquifers and enrichment of novel symbionts in the deep terrestrial subsurface.</title>
        <authorList>
            <person name="Probst A.J."/>
            <person name="Ladd B."/>
            <person name="Jarett J.K."/>
            <person name="Geller-Mcgrath D.E."/>
            <person name="Sieber C.M."/>
            <person name="Emerson J.B."/>
            <person name="Anantharaman K."/>
            <person name="Thomas B.C."/>
            <person name="Malmstrom R."/>
            <person name="Stieglmeier M."/>
            <person name="Klingl A."/>
            <person name="Woyke T."/>
            <person name="Ryan C.M."/>
            <person name="Banfield J.F."/>
        </authorList>
    </citation>
    <scope>NUCLEOTIDE SEQUENCE [LARGE SCALE GENOMIC DNA]</scope>
    <source>
        <strain evidence="1">CG23_combo_of_CG06-09_8_20_14_all_41_73</strain>
    </source>
</reference>
<accession>A0A2H0B1D2</accession>
<evidence type="ECO:0000313" key="2">
    <source>
        <dbReference type="Proteomes" id="UP000230671"/>
    </source>
</evidence>
<gene>
    <name evidence="1" type="ORF">COX11_01755</name>
</gene>
<protein>
    <submittedName>
        <fullName evidence="1">Uncharacterized protein</fullName>
    </submittedName>
</protein>
<sequence>MDAEALMKLRLTVLEKMFRVCIHWNPDLLLWQVDGQSSTSTVPIHEPGFISSVTGPGAEQHQAVADFWLKLTSLPKSKNIRVFHTMKEWYDYHWDGEQFVEVGESSG</sequence>
<organism evidence="1 2">
    <name type="scientific">Candidatus Berkelbacteria bacterium CG23_combo_of_CG06-09_8_20_14_all_41_73</name>
    <dbReference type="NCBI Taxonomy" id="1974519"/>
    <lineage>
        <taxon>Bacteria</taxon>
        <taxon>Candidatus Berkelbacteria</taxon>
    </lineage>
</organism>
<comment type="caution">
    <text evidence="1">The sequence shown here is derived from an EMBL/GenBank/DDBJ whole genome shotgun (WGS) entry which is preliminary data.</text>
</comment>
<proteinExistence type="predicted"/>
<dbReference type="EMBL" id="PCSO01000075">
    <property type="protein sequence ID" value="PIP50870.1"/>
    <property type="molecule type" value="Genomic_DNA"/>
</dbReference>
<evidence type="ECO:0000313" key="1">
    <source>
        <dbReference type="EMBL" id="PIP50870.1"/>
    </source>
</evidence>
<name>A0A2H0B1D2_9BACT</name>
<dbReference type="AlphaFoldDB" id="A0A2H0B1D2"/>